<reference evidence="1 2" key="1">
    <citation type="journal article" date="2015" name="Infect. Genet. Evol.">
        <title>Genomic sequences of six botulinum neurotoxin-producing strains representing three clostridial species illustrate the mobility and diversity of botulinum neurotoxin genes.</title>
        <authorList>
            <person name="Smith T.J."/>
            <person name="Hill K.K."/>
            <person name="Xie G."/>
            <person name="Foley B.T."/>
            <person name="Williamson C.H."/>
            <person name="Foster J.T."/>
            <person name="Johnson S.L."/>
            <person name="Chertkov O."/>
            <person name="Teshima H."/>
            <person name="Gibbons H.S."/>
            <person name="Johnsky L.A."/>
            <person name="Karavis M.A."/>
            <person name="Smith L.A."/>
        </authorList>
    </citation>
    <scope>NUCLEOTIDE SEQUENCE [LARGE SCALE GENOMIC DNA]</scope>
    <source>
        <strain evidence="1 2">CDC 2741</strain>
    </source>
</reference>
<keyword evidence="2" id="KW-1185">Reference proteome</keyword>
<protein>
    <submittedName>
        <fullName evidence="1">Uncharacterized protein</fullName>
    </submittedName>
</protein>
<dbReference type="Proteomes" id="UP000031366">
    <property type="component" value="Unassembled WGS sequence"/>
</dbReference>
<gene>
    <name evidence="1" type="ORF">U732_1922</name>
</gene>
<accession>A0A0C1QYK3</accession>
<name>A0A0C1QYK3_9CLOT</name>
<sequence length="43" mass="5255">MMREGIFCKGIKRRKIFVNEIIKVKLYKLYLKKQLIIKKNRGD</sequence>
<organism evidence="1 2">
    <name type="scientific">Clostridium argentinense CDC 2741</name>
    <dbReference type="NCBI Taxonomy" id="1418104"/>
    <lineage>
        <taxon>Bacteria</taxon>
        <taxon>Bacillati</taxon>
        <taxon>Bacillota</taxon>
        <taxon>Clostridia</taxon>
        <taxon>Eubacteriales</taxon>
        <taxon>Clostridiaceae</taxon>
        <taxon>Clostridium</taxon>
    </lineage>
</organism>
<evidence type="ECO:0000313" key="2">
    <source>
        <dbReference type="Proteomes" id="UP000031366"/>
    </source>
</evidence>
<proteinExistence type="predicted"/>
<dbReference type="AlphaFoldDB" id="A0A0C1QYK3"/>
<comment type="caution">
    <text evidence="1">The sequence shown here is derived from an EMBL/GenBank/DDBJ whole genome shotgun (WGS) entry which is preliminary data.</text>
</comment>
<dbReference type="EMBL" id="AYSO01000017">
    <property type="protein sequence ID" value="KIE46122.1"/>
    <property type="molecule type" value="Genomic_DNA"/>
</dbReference>
<evidence type="ECO:0000313" key="1">
    <source>
        <dbReference type="EMBL" id="KIE46122.1"/>
    </source>
</evidence>